<feature type="transmembrane region" description="Helical" evidence="2">
    <location>
        <begin position="192"/>
        <end position="214"/>
    </location>
</feature>
<sequence>MNFTVDDADPSFSYSNGWAVQSDSDADRDEFFQSTYHVATADGASMSFQFQGSAFTLYGSKGPGHAKYQLQFDSTVVTLDASADETAFRQELFSHAFSSNGSSAVHLVKMTAILSGDGVKGKWLDVDYITFTSGRCVGAASSIGTATSTPPWETSQYVPFRFSLHRALSPLHSSTSPAASSSSSSSNKVPTVLAVLFGVLIGIALLVLTIYLILRRVYNRRRARERAFRYGQSSINPSGFSAASAASAASQKSAPSGTGGGGGGSGSGFIDTVTSVFGGGGSPRSPTPSSPMMNYTHMHELSAPSLSLSNHALEMRGMSIDRPQTREGLVQTPSSAREGAGTPTTSRPLLSASPIAWTRQLKVAGGHKGDADSLRTDFLQV</sequence>
<evidence type="ECO:0000313" key="4">
    <source>
        <dbReference type="Proteomes" id="UP000313359"/>
    </source>
</evidence>
<reference evidence="3" key="1">
    <citation type="journal article" date="2018" name="Genome Biol. Evol.">
        <title>Genomics and development of Lentinus tigrinus, a white-rot wood-decaying mushroom with dimorphic fruiting bodies.</title>
        <authorList>
            <person name="Wu B."/>
            <person name="Xu Z."/>
            <person name="Knudson A."/>
            <person name="Carlson A."/>
            <person name="Chen N."/>
            <person name="Kovaka S."/>
            <person name="LaButti K."/>
            <person name="Lipzen A."/>
            <person name="Pennachio C."/>
            <person name="Riley R."/>
            <person name="Schakwitz W."/>
            <person name="Umezawa K."/>
            <person name="Ohm R.A."/>
            <person name="Grigoriev I.V."/>
            <person name="Nagy L.G."/>
            <person name="Gibbons J."/>
            <person name="Hibbett D."/>
        </authorList>
    </citation>
    <scope>NUCLEOTIDE SEQUENCE [LARGE SCALE GENOMIC DNA]</scope>
    <source>
        <strain evidence="3">ALCF2SS1-6</strain>
    </source>
</reference>
<dbReference type="AlphaFoldDB" id="A0A5C2RUU5"/>
<organism evidence="3 4">
    <name type="scientific">Lentinus tigrinus ALCF2SS1-6</name>
    <dbReference type="NCBI Taxonomy" id="1328759"/>
    <lineage>
        <taxon>Eukaryota</taxon>
        <taxon>Fungi</taxon>
        <taxon>Dikarya</taxon>
        <taxon>Basidiomycota</taxon>
        <taxon>Agaricomycotina</taxon>
        <taxon>Agaricomycetes</taxon>
        <taxon>Polyporales</taxon>
        <taxon>Polyporaceae</taxon>
        <taxon>Lentinus</taxon>
    </lineage>
</organism>
<dbReference type="EMBL" id="ML122296">
    <property type="protein sequence ID" value="RPD55402.1"/>
    <property type="molecule type" value="Genomic_DNA"/>
</dbReference>
<proteinExistence type="predicted"/>
<keyword evidence="4" id="KW-1185">Reference proteome</keyword>
<name>A0A5C2RUU5_9APHY</name>
<evidence type="ECO:0000256" key="2">
    <source>
        <dbReference type="SAM" id="Phobius"/>
    </source>
</evidence>
<evidence type="ECO:0000313" key="3">
    <source>
        <dbReference type="EMBL" id="RPD55402.1"/>
    </source>
</evidence>
<gene>
    <name evidence="3" type="ORF">L227DRAFT_510135</name>
</gene>
<keyword evidence="2" id="KW-1133">Transmembrane helix</keyword>
<accession>A0A5C2RUU5</accession>
<protein>
    <submittedName>
        <fullName evidence="3">Uncharacterized protein</fullName>
    </submittedName>
</protein>
<feature type="region of interest" description="Disordered" evidence="1">
    <location>
        <begin position="328"/>
        <end position="352"/>
    </location>
</feature>
<dbReference type="Proteomes" id="UP000313359">
    <property type="component" value="Unassembled WGS sequence"/>
</dbReference>
<keyword evidence="2" id="KW-0812">Transmembrane</keyword>
<feature type="region of interest" description="Disordered" evidence="1">
    <location>
        <begin position="273"/>
        <end position="292"/>
    </location>
</feature>
<dbReference type="STRING" id="1328759.A0A5C2RUU5"/>
<dbReference type="OrthoDB" id="2563669at2759"/>
<keyword evidence="2" id="KW-0472">Membrane</keyword>
<evidence type="ECO:0000256" key="1">
    <source>
        <dbReference type="SAM" id="MobiDB-lite"/>
    </source>
</evidence>
<dbReference type="Gene3D" id="2.60.120.260">
    <property type="entry name" value="Galactose-binding domain-like"/>
    <property type="match status" value="1"/>
</dbReference>